<comment type="caution">
    <text evidence="1">The sequence shown here is derived from an EMBL/GenBank/DDBJ whole genome shotgun (WGS) entry which is preliminary data.</text>
</comment>
<evidence type="ECO:0000313" key="2">
    <source>
        <dbReference type="Proteomes" id="UP000224006"/>
    </source>
</evidence>
<sequence>MRRCRVVWGGSNPQSSPVFGLPPVSPAVSPLPKLHGWCDGSGEAELPREVLEGLRPWRAVASFRLSPPPRAGFAGGWERGEEEVRTRTSSCAETLQEEPFTANQERAGSALPEESSEAFAHAATADAGKANSCLAAISMASRWNRQVAVFWCCTPEAARAFAPSSRVTSSSCFRLKTNATPLSVTAGFTFESAGAVCDISAAGTPKS</sequence>
<dbReference type="GeneID" id="40312182"/>
<evidence type="ECO:0000313" key="1">
    <source>
        <dbReference type="EMBL" id="PFH34104.1"/>
    </source>
</evidence>
<accession>A0A2A9MA84</accession>
<dbReference type="KEGG" id="bbes:BESB_072560"/>
<name>A0A2A9MA84_BESBE</name>
<reference evidence="1 2" key="1">
    <citation type="submission" date="2017-09" db="EMBL/GenBank/DDBJ databases">
        <title>Genome sequencing of Besnoitia besnoiti strain Bb-Ger1.</title>
        <authorList>
            <person name="Schares G."/>
            <person name="Venepally P."/>
            <person name="Lorenzi H.A."/>
        </authorList>
    </citation>
    <scope>NUCLEOTIDE SEQUENCE [LARGE SCALE GENOMIC DNA]</scope>
    <source>
        <strain evidence="1 2">Bb-Ger1</strain>
    </source>
</reference>
<gene>
    <name evidence="1" type="ORF">BESB_072560</name>
</gene>
<proteinExistence type="predicted"/>
<organism evidence="1 2">
    <name type="scientific">Besnoitia besnoiti</name>
    <name type="common">Apicomplexan protozoan</name>
    <dbReference type="NCBI Taxonomy" id="94643"/>
    <lineage>
        <taxon>Eukaryota</taxon>
        <taxon>Sar</taxon>
        <taxon>Alveolata</taxon>
        <taxon>Apicomplexa</taxon>
        <taxon>Conoidasida</taxon>
        <taxon>Coccidia</taxon>
        <taxon>Eucoccidiorida</taxon>
        <taxon>Eimeriorina</taxon>
        <taxon>Sarcocystidae</taxon>
        <taxon>Besnoitia</taxon>
    </lineage>
</organism>
<dbReference type="VEuPathDB" id="ToxoDB:BESB_072560"/>
<dbReference type="RefSeq" id="XP_029218113.1">
    <property type="nucleotide sequence ID" value="XM_029365629.1"/>
</dbReference>
<dbReference type="Proteomes" id="UP000224006">
    <property type="component" value="Unassembled WGS sequence"/>
</dbReference>
<protein>
    <submittedName>
        <fullName evidence="1">Uncharacterized protein</fullName>
    </submittedName>
</protein>
<dbReference type="EMBL" id="NWUJ01000007">
    <property type="protein sequence ID" value="PFH34104.1"/>
    <property type="molecule type" value="Genomic_DNA"/>
</dbReference>
<keyword evidence="2" id="KW-1185">Reference proteome</keyword>
<dbReference type="AlphaFoldDB" id="A0A2A9MA84"/>